<evidence type="ECO:0000256" key="6">
    <source>
        <dbReference type="ARBA" id="ARBA00022598"/>
    </source>
</evidence>
<dbReference type="Gene3D" id="1.10.730.10">
    <property type="entry name" value="Isoleucyl-tRNA Synthetase, Domain 1"/>
    <property type="match status" value="1"/>
</dbReference>
<dbReference type="Gene3D" id="3.40.50.620">
    <property type="entry name" value="HUPs"/>
    <property type="match status" value="1"/>
</dbReference>
<protein>
    <recommendedName>
        <fullName evidence="4">arginine--tRNA ligase</fullName>
        <ecNumber evidence="4">6.1.1.19</ecNumber>
    </recommendedName>
</protein>
<keyword evidence="5" id="KW-0963">Cytoplasm</keyword>
<comment type="catalytic activity">
    <reaction evidence="11">
        <text>tRNA(Arg) + L-arginine + ATP = L-arginyl-tRNA(Arg) + AMP + diphosphate</text>
        <dbReference type="Rhea" id="RHEA:20301"/>
        <dbReference type="Rhea" id="RHEA-COMP:9658"/>
        <dbReference type="Rhea" id="RHEA-COMP:9673"/>
        <dbReference type="ChEBI" id="CHEBI:30616"/>
        <dbReference type="ChEBI" id="CHEBI:32682"/>
        <dbReference type="ChEBI" id="CHEBI:33019"/>
        <dbReference type="ChEBI" id="CHEBI:78442"/>
        <dbReference type="ChEBI" id="CHEBI:78513"/>
        <dbReference type="ChEBI" id="CHEBI:456215"/>
        <dbReference type="EC" id="6.1.1.19"/>
    </reaction>
</comment>
<dbReference type="PANTHER" id="PTHR11956">
    <property type="entry name" value="ARGINYL-TRNA SYNTHETASE"/>
    <property type="match status" value="1"/>
</dbReference>
<dbReference type="InterPro" id="IPR009080">
    <property type="entry name" value="tRNAsynth_Ia_anticodon-bd"/>
</dbReference>
<evidence type="ECO:0000256" key="12">
    <source>
        <dbReference type="RuleBase" id="RU363038"/>
    </source>
</evidence>
<keyword evidence="9 12" id="KW-0648">Protein biosynthesis</keyword>
<name>A0AA35X8H7_GEOBA</name>
<dbReference type="PRINTS" id="PR01038">
    <property type="entry name" value="TRNASYNTHARG"/>
</dbReference>
<evidence type="ECO:0000256" key="3">
    <source>
        <dbReference type="ARBA" id="ARBA00011245"/>
    </source>
</evidence>
<keyword evidence="6 12" id="KW-0436">Ligase</keyword>
<dbReference type="FunFam" id="1.10.730.10:FF:000008">
    <property type="entry name" value="Arginine--tRNA ligase"/>
    <property type="match status" value="1"/>
</dbReference>
<dbReference type="CDD" id="cd00671">
    <property type="entry name" value="ArgRS_core"/>
    <property type="match status" value="1"/>
</dbReference>
<comment type="caution">
    <text evidence="15">The sequence shown here is derived from an EMBL/GenBank/DDBJ whole genome shotgun (WGS) entry which is preliminary data.</text>
</comment>
<feature type="domain" description="Arginyl tRNA synthetase N-terminal" evidence="14">
    <location>
        <begin position="15"/>
        <end position="107"/>
    </location>
</feature>
<dbReference type="HAMAP" id="MF_00123">
    <property type="entry name" value="Arg_tRNA_synth"/>
    <property type="match status" value="1"/>
</dbReference>
<evidence type="ECO:0000313" key="16">
    <source>
        <dbReference type="Proteomes" id="UP001174909"/>
    </source>
</evidence>
<sequence length="570" mass="63771">CLNSHFGENGVTVREQIAELVRQAIDSAQASDALPKVEVEDIAVERPQNAEHGDFATSLPLKLARPMRMNPLQIAERLAAHMPNGELGGGLLESATVASPGFINFSLNRNWLRAQIEAIRTDGAAFGDVDLGKGQRVQIEFVSANPVGPLHIAHARGGVIGSALANILQASGYDVTREYYFNDAGAQIGHFARTLQARYLQQCGRDVEVHEDGYQGEYMIDLAAEIFGEEGERFLEMPEEDALRTLGELGVAKFMDRIREDLIKLRIEFDEWFNEKTLFVNGQFEDSMALLEEKGYVTEREGAVWFASTLLGDEKDKVMVRGNGIPTYFASDVAYHYNKFFERNFDHVINIWGADHQGHALFMKALVAALGMPEDKLTLIINQLVTLKRGGETVRLSKRTGDIITLREVIDEVGSDACRFFFLSRAADSQMEFDMELAKEQSQENPVYYIQYAHARIASILRLAEERSIDWKDGDVSLLGHDAELALIRKMLELPELISMMANNLEAHHLPHYASDLATAFHWFYQNCRVVSGVEGEEELSKARLKLVDAARVALARCLSLMVMDAPEKM</sequence>
<dbReference type="SUPFAM" id="SSF55190">
    <property type="entry name" value="Arginyl-tRNA synthetase (ArgRS), N-terminal 'additional' domain"/>
    <property type="match status" value="1"/>
</dbReference>
<accession>A0AA35X8H7</accession>
<dbReference type="SUPFAM" id="SSF47323">
    <property type="entry name" value="Anticodon-binding domain of a subclass of class I aminoacyl-tRNA synthetases"/>
    <property type="match status" value="1"/>
</dbReference>
<dbReference type="GO" id="GO:0006420">
    <property type="term" value="P:arginyl-tRNA aminoacylation"/>
    <property type="evidence" value="ECO:0007669"/>
    <property type="project" value="InterPro"/>
</dbReference>
<dbReference type="Pfam" id="PF05746">
    <property type="entry name" value="DALR_1"/>
    <property type="match status" value="1"/>
</dbReference>
<evidence type="ECO:0000256" key="7">
    <source>
        <dbReference type="ARBA" id="ARBA00022741"/>
    </source>
</evidence>
<evidence type="ECO:0000256" key="4">
    <source>
        <dbReference type="ARBA" id="ARBA00012837"/>
    </source>
</evidence>
<dbReference type="Proteomes" id="UP001174909">
    <property type="component" value="Unassembled WGS sequence"/>
</dbReference>
<evidence type="ECO:0000313" key="15">
    <source>
        <dbReference type="EMBL" id="CAI8042175.1"/>
    </source>
</evidence>
<evidence type="ECO:0000256" key="11">
    <source>
        <dbReference type="ARBA" id="ARBA00049339"/>
    </source>
</evidence>
<dbReference type="SMART" id="SM00836">
    <property type="entry name" value="DALR_1"/>
    <property type="match status" value="1"/>
</dbReference>
<keyword evidence="10 12" id="KW-0030">Aminoacyl-tRNA synthetase</keyword>
<feature type="domain" description="DALR anticodon binding" evidence="13">
    <location>
        <begin position="450"/>
        <end position="570"/>
    </location>
</feature>
<dbReference type="InterPro" id="IPR014729">
    <property type="entry name" value="Rossmann-like_a/b/a_fold"/>
</dbReference>
<dbReference type="FunFam" id="3.40.50.620:FF:000062">
    <property type="entry name" value="Arginine--tRNA ligase"/>
    <property type="match status" value="1"/>
</dbReference>
<dbReference type="Pfam" id="PF00750">
    <property type="entry name" value="tRNA-synt_1d"/>
    <property type="match status" value="1"/>
</dbReference>
<dbReference type="EMBL" id="CASHTH010003240">
    <property type="protein sequence ID" value="CAI8042175.1"/>
    <property type="molecule type" value="Genomic_DNA"/>
</dbReference>
<evidence type="ECO:0000256" key="8">
    <source>
        <dbReference type="ARBA" id="ARBA00022840"/>
    </source>
</evidence>
<dbReference type="GO" id="GO:0005737">
    <property type="term" value="C:cytoplasm"/>
    <property type="evidence" value="ECO:0007669"/>
    <property type="project" value="UniProtKB-SubCell"/>
</dbReference>
<evidence type="ECO:0000256" key="9">
    <source>
        <dbReference type="ARBA" id="ARBA00022917"/>
    </source>
</evidence>
<comment type="subunit">
    <text evidence="3">Monomer.</text>
</comment>
<evidence type="ECO:0000256" key="1">
    <source>
        <dbReference type="ARBA" id="ARBA00004496"/>
    </source>
</evidence>
<evidence type="ECO:0000256" key="2">
    <source>
        <dbReference type="ARBA" id="ARBA00005594"/>
    </source>
</evidence>
<dbReference type="InterPro" id="IPR035684">
    <property type="entry name" value="ArgRS_core"/>
</dbReference>
<dbReference type="AlphaFoldDB" id="A0AA35X8H7"/>
<dbReference type="SUPFAM" id="SSF52374">
    <property type="entry name" value="Nucleotidylyl transferase"/>
    <property type="match status" value="1"/>
</dbReference>
<dbReference type="Gene3D" id="3.30.1360.70">
    <property type="entry name" value="Arginyl tRNA synthetase N-terminal domain"/>
    <property type="match status" value="1"/>
</dbReference>
<reference evidence="15" key="1">
    <citation type="submission" date="2023-03" db="EMBL/GenBank/DDBJ databases">
        <authorList>
            <person name="Steffen K."/>
            <person name="Cardenas P."/>
        </authorList>
    </citation>
    <scope>NUCLEOTIDE SEQUENCE</scope>
</reference>
<dbReference type="InterPro" id="IPR036695">
    <property type="entry name" value="Arg-tRNA-synth_N_sf"/>
</dbReference>
<dbReference type="SMART" id="SM01016">
    <property type="entry name" value="Arg_tRNA_synt_N"/>
    <property type="match status" value="1"/>
</dbReference>
<feature type="non-terminal residue" evidence="15">
    <location>
        <position position="1"/>
    </location>
</feature>
<dbReference type="PANTHER" id="PTHR11956:SF5">
    <property type="entry name" value="ARGININE--TRNA LIGASE, CYTOPLASMIC"/>
    <property type="match status" value="1"/>
</dbReference>
<dbReference type="InterPro" id="IPR005148">
    <property type="entry name" value="Arg-tRNA-synth_N"/>
</dbReference>
<keyword evidence="16" id="KW-1185">Reference proteome</keyword>
<evidence type="ECO:0000259" key="13">
    <source>
        <dbReference type="SMART" id="SM00836"/>
    </source>
</evidence>
<gene>
    <name evidence="15" type="ORF">GBAR_LOCUS23414</name>
</gene>
<dbReference type="NCBIfam" id="TIGR00456">
    <property type="entry name" value="argS"/>
    <property type="match status" value="1"/>
</dbReference>
<dbReference type="GO" id="GO:0005524">
    <property type="term" value="F:ATP binding"/>
    <property type="evidence" value="ECO:0007669"/>
    <property type="project" value="UniProtKB-KW"/>
</dbReference>
<proteinExistence type="inferred from homology"/>
<dbReference type="InterPro" id="IPR008909">
    <property type="entry name" value="DALR_anticod-bd"/>
</dbReference>
<evidence type="ECO:0000256" key="10">
    <source>
        <dbReference type="ARBA" id="ARBA00023146"/>
    </source>
</evidence>
<dbReference type="EC" id="6.1.1.19" evidence="4"/>
<dbReference type="GO" id="GO:0004814">
    <property type="term" value="F:arginine-tRNA ligase activity"/>
    <property type="evidence" value="ECO:0007669"/>
    <property type="project" value="UniProtKB-EC"/>
</dbReference>
<keyword evidence="7 12" id="KW-0547">Nucleotide-binding</keyword>
<organism evidence="15 16">
    <name type="scientific">Geodia barretti</name>
    <name type="common">Barrett's horny sponge</name>
    <dbReference type="NCBI Taxonomy" id="519541"/>
    <lineage>
        <taxon>Eukaryota</taxon>
        <taxon>Metazoa</taxon>
        <taxon>Porifera</taxon>
        <taxon>Demospongiae</taxon>
        <taxon>Heteroscleromorpha</taxon>
        <taxon>Tetractinellida</taxon>
        <taxon>Astrophorina</taxon>
        <taxon>Geodiidae</taxon>
        <taxon>Geodia</taxon>
    </lineage>
</organism>
<comment type="similarity">
    <text evidence="2 12">Belongs to the class-I aminoacyl-tRNA synthetase family.</text>
</comment>
<evidence type="ECO:0000259" key="14">
    <source>
        <dbReference type="SMART" id="SM01016"/>
    </source>
</evidence>
<comment type="subcellular location">
    <subcellularLocation>
        <location evidence="1">Cytoplasm</location>
    </subcellularLocation>
</comment>
<keyword evidence="8 12" id="KW-0067">ATP-binding</keyword>
<dbReference type="InterPro" id="IPR001278">
    <property type="entry name" value="Arg-tRNA-ligase"/>
</dbReference>
<evidence type="ECO:0000256" key="5">
    <source>
        <dbReference type="ARBA" id="ARBA00022490"/>
    </source>
</evidence>
<dbReference type="Pfam" id="PF03485">
    <property type="entry name" value="Arg_tRNA_synt_N"/>
    <property type="match status" value="1"/>
</dbReference>